<evidence type="ECO:0000256" key="1">
    <source>
        <dbReference type="ARBA" id="ARBA00005446"/>
    </source>
</evidence>
<evidence type="ECO:0000256" key="5">
    <source>
        <dbReference type="ARBA" id="ARBA00022840"/>
    </source>
</evidence>
<evidence type="ECO:0000256" key="10">
    <source>
        <dbReference type="PROSITE-ProRule" id="PRU00560"/>
    </source>
</evidence>
<evidence type="ECO:0000256" key="2">
    <source>
        <dbReference type="ARBA" id="ARBA00022741"/>
    </source>
</evidence>
<evidence type="ECO:0000256" key="9">
    <source>
        <dbReference type="ARBA" id="ARBA00034808"/>
    </source>
</evidence>
<evidence type="ECO:0000259" key="13">
    <source>
        <dbReference type="PROSITE" id="PS51198"/>
    </source>
</evidence>
<dbReference type="GO" id="GO:0003678">
    <property type="term" value="F:DNA helicase activity"/>
    <property type="evidence" value="ECO:0007669"/>
    <property type="project" value="UniProtKB-EC"/>
</dbReference>
<evidence type="ECO:0000256" key="6">
    <source>
        <dbReference type="ARBA" id="ARBA00023125"/>
    </source>
</evidence>
<dbReference type="CDD" id="cd17932">
    <property type="entry name" value="DEXQc_UvrD"/>
    <property type="match status" value="1"/>
</dbReference>
<dbReference type="InterPro" id="IPR014001">
    <property type="entry name" value="Helicase_ATP-bd"/>
</dbReference>
<dbReference type="PROSITE" id="PS51192">
    <property type="entry name" value="HELICASE_ATP_BIND_1"/>
    <property type="match status" value="1"/>
</dbReference>
<feature type="domain" description="Helicase ATP-binding" evidence="11">
    <location>
        <begin position="279"/>
        <end position="458"/>
    </location>
</feature>
<keyword evidence="7" id="KW-0413">Isomerase</keyword>
<dbReference type="PANTHER" id="PTHR13710">
    <property type="entry name" value="DNA HELICASE RECQ FAMILY MEMBER"/>
    <property type="match status" value="1"/>
</dbReference>
<evidence type="ECO:0000313" key="15">
    <source>
        <dbReference type="Proteomes" id="UP001482513"/>
    </source>
</evidence>
<dbReference type="Pfam" id="PF13361">
    <property type="entry name" value="UvrD_C"/>
    <property type="match status" value="2"/>
</dbReference>
<keyword evidence="15" id="KW-1185">Reference proteome</keyword>
<accession>A0ABV0JZM8</accession>
<name>A0ABV0JZM8_9CYAN</name>
<dbReference type="InterPro" id="IPR027417">
    <property type="entry name" value="P-loop_NTPase"/>
</dbReference>
<dbReference type="SUPFAM" id="SSF52540">
    <property type="entry name" value="P-loop containing nucleoside triphosphate hydrolases"/>
    <property type="match status" value="2"/>
</dbReference>
<feature type="domain" description="UvrD-like helicase ATP-binding" evidence="13">
    <location>
        <begin position="1062"/>
        <end position="1286"/>
    </location>
</feature>
<evidence type="ECO:0000256" key="4">
    <source>
        <dbReference type="ARBA" id="ARBA00022806"/>
    </source>
</evidence>
<evidence type="ECO:0000256" key="3">
    <source>
        <dbReference type="ARBA" id="ARBA00022801"/>
    </source>
</evidence>
<evidence type="ECO:0000256" key="8">
    <source>
        <dbReference type="ARBA" id="ARBA00034617"/>
    </source>
</evidence>
<dbReference type="Pfam" id="PF00270">
    <property type="entry name" value="DEAD"/>
    <property type="match status" value="1"/>
</dbReference>
<dbReference type="InterPro" id="IPR014016">
    <property type="entry name" value="UvrD-like_ATP-bd"/>
</dbReference>
<dbReference type="Gene3D" id="3.30.420.10">
    <property type="entry name" value="Ribonuclease H-like superfamily/Ribonuclease H"/>
    <property type="match status" value="1"/>
</dbReference>
<comment type="similarity">
    <text evidence="1">Belongs to the helicase family. RecQ subfamily.</text>
</comment>
<dbReference type="PROSITE" id="PS51198">
    <property type="entry name" value="UVRD_HELICASE_ATP_BIND"/>
    <property type="match status" value="1"/>
</dbReference>
<dbReference type="Pfam" id="PF00271">
    <property type="entry name" value="Helicase_C"/>
    <property type="match status" value="1"/>
</dbReference>
<keyword evidence="3 10" id="KW-0378">Hydrolase</keyword>
<evidence type="ECO:0000259" key="11">
    <source>
        <dbReference type="PROSITE" id="PS51192"/>
    </source>
</evidence>
<dbReference type="PANTHER" id="PTHR13710:SF105">
    <property type="entry name" value="ATP-DEPENDENT DNA HELICASE Q1"/>
    <property type="match status" value="1"/>
</dbReference>
<keyword evidence="4 10" id="KW-0347">Helicase</keyword>
<dbReference type="GO" id="GO:0016787">
    <property type="term" value="F:hydrolase activity"/>
    <property type="evidence" value="ECO:0007669"/>
    <property type="project" value="UniProtKB-KW"/>
</dbReference>
<proteinExistence type="inferred from homology"/>
<gene>
    <name evidence="14" type="ORF">NC992_03485</name>
</gene>
<dbReference type="EMBL" id="JAMPKX010000001">
    <property type="protein sequence ID" value="MEP0945927.1"/>
    <property type="molecule type" value="Genomic_DNA"/>
</dbReference>
<keyword evidence="2 10" id="KW-0547">Nucleotide-binding</keyword>
<reference evidence="14 15" key="1">
    <citation type="submission" date="2022-04" db="EMBL/GenBank/DDBJ databases">
        <title>Positive selection, recombination, and allopatry shape intraspecific diversity of widespread and dominant cyanobacteria.</title>
        <authorList>
            <person name="Wei J."/>
            <person name="Shu W."/>
            <person name="Hu C."/>
        </authorList>
    </citation>
    <scope>NUCLEOTIDE SEQUENCE [LARGE SCALE GENOMIC DNA]</scope>
    <source>
        <strain evidence="14 15">DQ-A4</strain>
    </source>
</reference>
<evidence type="ECO:0000259" key="12">
    <source>
        <dbReference type="PROSITE" id="PS51194"/>
    </source>
</evidence>
<dbReference type="Pfam" id="PF00580">
    <property type="entry name" value="UvrD-helicase"/>
    <property type="match status" value="1"/>
</dbReference>
<dbReference type="NCBIfam" id="TIGR00614">
    <property type="entry name" value="recQ_fam"/>
    <property type="match status" value="1"/>
</dbReference>
<dbReference type="EC" id="5.6.2.4" evidence="9"/>
<dbReference type="Gene3D" id="1.10.486.10">
    <property type="entry name" value="PCRA, domain 4"/>
    <property type="match status" value="1"/>
</dbReference>
<dbReference type="InterPro" id="IPR001650">
    <property type="entry name" value="Helicase_C-like"/>
</dbReference>
<dbReference type="SUPFAM" id="SSF53098">
    <property type="entry name" value="Ribonuclease H-like"/>
    <property type="match status" value="1"/>
</dbReference>
<dbReference type="InterPro" id="IPR036397">
    <property type="entry name" value="RNaseH_sf"/>
</dbReference>
<feature type="binding site" evidence="10">
    <location>
        <begin position="1083"/>
        <end position="1090"/>
    </location>
    <ligand>
        <name>ATP</name>
        <dbReference type="ChEBI" id="CHEBI:30616"/>
    </ligand>
</feature>
<dbReference type="InterPro" id="IPR012337">
    <property type="entry name" value="RNaseH-like_sf"/>
</dbReference>
<comment type="catalytic activity">
    <reaction evidence="8">
        <text>Couples ATP hydrolysis with the unwinding of duplex DNA by translocating in the 3'-5' direction.</text>
        <dbReference type="EC" id="5.6.2.4"/>
    </reaction>
</comment>
<organism evidence="14 15">
    <name type="scientific">Leptolyngbya subtilissima DQ-A4</name>
    <dbReference type="NCBI Taxonomy" id="2933933"/>
    <lineage>
        <taxon>Bacteria</taxon>
        <taxon>Bacillati</taxon>
        <taxon>Cyanobacteriota</taxon>
        <taxon>Cyanophyceae</taxon>
        <taxon>Leptolyngbyales</taxon>
        <taxon>Leptolyngbyaceae</taxon>
        <taxon>Leptolyngbya group</taxon>
        <taxon>Leptolyngbya</taxon>
    </lineage>
</organism>
<sequence length="1692" mass="192721">MELSDILDSYIYLDLEVDLKGQIFSYGLLSSAHTFQASQEQAQDVHSQLIHALQTQGTLCGHNFRRFDQVHLTRQWPELDPLQIIDTLELSLLAFALEPSHRLQKDYKLSDYASNDPLEDVRATRLLLEQCLKNLGQHPASVRQLYTWLLTHGETTADAAYRSLFEPLGWLPEAPPALSALSPNVLTALSSDALDYIWGILQREADFDRRFIIAALLVWNFERNQHQSKQAPSAWLNHLPQFQDTLDQLFPVTPAGFTYQPFLEAFDILSFRGVQEEAVQAIIAQQNPLILMPTGGGKSLCYQLPALMYYRCQWGLTVCISPLQALMEDQVVDLESQGLDFATFINGNLPAAVRAERLEALRNGQKGLLYISPEQLRSVSIRNLLRERPPALWVIDEVHCVSQWGQDFRPDYRYIPKFIHDLYDALGRPLPALALLTATATAQVRDDICQLFQQQSLTVHRQIAAGIHRDNLNYQVLPVNGNKDPLIVEAVQRALDQGGCALVYTALRRDAERLATMLQRHDIQAQHYHGKVPKEKKSELLNAFKNGDLNVVTATCAFGMGINRKDVRAVVHNTPSGSLEGYIQEAGRAGRDGDPANCVLLFDPQDLEMLFFLKSLNHLSTTDLRNIFAALRGVRDRLNPSGTVTEDWFWVTTDEIYQTSDLDDRFATDDDQRETKMRVALHHLEDFGLIERAENLSTVVQFHLKQSTSAQSWQMFLTYSRQKGLKQGEIKSFERLIYSMYLVQQQHQQEGERISLERLSDEAGIPVLELPARIRELQRAGVCTSQLPLTLLVTKAVKGDAKLTYGRYCTLEEQLLSYLADKVGDKPSHVVNPRKLATFLDADRSQKLRDTNLTTLLEGWQALGWVRLKRLSGGLIQISTPHADSGPLSQVIGWLPRHQKLCTKLLDALYAEIDNTLETKTGARLVVQCDFETLLETVCERSIPTEIEAQQLRRTLIWLHEREIVRLTDGLTLFHQALKVRVFKGANLKTIYSRYPTLEEHYKEQACKTHLMAKYGELAENDQARHQLVDDYFTLTREDFTAAYPGLSQRPVTQADYDAIMGPLNASQKVIVEADSAAISVIAGPGSGKTRTIVHRIAYLIKVKRVAPDRIVVLAYNRNAVRELRLRLQDLIGNLASRLRVYTFHGLALALLGRTLEETTTPTHKRQDIEKRFDNLLKDACDLLESREDDDDDIQLRRIRLLGNTEHIFVDEYQDVTEQEYRLIRLISGLDDKEDQSQSVQINLCVIGDDDQNIYGFRGADAKFILQFKAEYQAKQFLLTENYRSTESIIAVGNRVIQNNRYRCKQTPEEQVCIDSARIGQVGEPVKARLFATLTAQAIWVTKQVRQWLDQGTLPNEIAILAKEWDQLSEIRALLERLAGIPTYALKGRDVKLIRHSVTHQLLKQLQANPTLTLTEAESVRQRFQNFFERKGRSLTEPTVKTLLKIADDLDKERGYGSEDLATPITTEEIATSIYEFSESPNNSLTDEDAILVTSCHGAKGLEFSKVILLTDKFSEAEHQLEDERRLFYVATTRAKEELILCSTRSVQFLKETSIEPKIERMDSVVLPGRIHYFDFVPSKPKAIGDINLGYSATRKQQNIIEKMREGDLLNLRRNRYRNGWNILTKDLIEIGSLSKDCNKLLIDKGLNPDQFHFHSGEVQVRFIYRFVKTAEDSDEILEDHYVVIPQIRIYR</sequence>
<dbReference type="InterPro" id="IPR014017">
    <property type="entry name" value="DNA_helicase_UvrD-like_C"/>
</dbReference>
<dbReference type="SMART" id="SM00487">
    <property type="entry name" value="DEXDc"/>
    <property type="match status" value="1"/>
</dbReference>
<comment type="caution">
    <text evidence="14">The sequence shown here is derived from an EMBL/GenBank/DDBJ whole genome shotgun (WGS) entry which is preliminary data.</text>
</comment>
<feature type="domain" description="Helicase C-terminal" evidence="12">
    <location>
        <begin position="486"/>
        <end position="635"/>
    </location>
</feature>
<dbReference type="PROSITE" id="PS51194">
    <property type="entry name" value="HELICASE_CTER"/>
    <property type="match status" value="1"/>
</dbReference>
<dbReference type="Proteomes" id="UP001482513">
    <property type="component" value="Unassembled WGS sequence"/>
</dbReference>
<dbReference type="InterPro" id="IPR011545">
    <property type="entry name" value="DEAD/DEAH_box_helicase_dom"/>
</dbReference>
<dbReference type="Gene3D" id="3.40.50.300">
    <property type="entry name" value="P-loop containing nucleotide triphosphate hydrolases"/>
    <property type="match status" value="5"/>
</dbReference>
<dbReference type="SMART" id="SM00490">
    <property type="entry name" value="HELICc"/>
    <property type="match status" value="1"/>
</dbReference>
<evidence type="ECO:0000256" key="7">
    <source>
        <dbReference type="ARBA" id="ARBA00023235"/>
    </source>
</evidence>
<keyword evidence="5 10" id="KW-0067">ATP-binding</keyword>
<protein>
    <recommendedName>
        <fullName evidence="9">DNA 3'-5' helicase</fullName>
        <ecNumber evidence="9">5.6.2.4</ecNumber>
    </recommendedName>
</protein>
<dbReference type="RefSeq" id="WP_190699451.1">
    <property type="nucleotide sequence ID" value="NZ_JAMPKX010000001.1"/>
</dbReference>
<dbReference type="InterPro" id="IPR004589">
    <property type="entry name" value="DNA_helicase_ATP-dep_RecQ"/>
</dbReference>
<keyword evidence="6" id="KW-0238">DNA-binding</keyword>
<evidence type="ECO:0000313" key="14">
    <source>
        <dbReference type="EMBL" id="MEP0945927.1"/>
    </source>
</evidence>